<dbReference type="AlphaFoldDB" id="A0A2U2EFA7"/>
<accession>A0A2U2EFA7</accession>
<dbReference type="Proteomes" id="UP000245905">
    <property type="component" value="Unassembled WGS sequence"/>
</dbReference>
<evidence type="ECO:0000313" key="6">
    <source>
        <dbReference type="Proteomes" id="UP000283683"/>
    </source>
</evidence>
<dbReference type="RefSeq" id="WP_109258315.1">
    <property type="nucleotide sequence ID" value="NZ_DAWDNE010000038.1"/>
</dbReference>
<feature type="transmembrane region" description="Helical" evidence="1">
    <location>
        <begin position="137"/>
        <end position="155"/>
    </location>
</feature>
<feature type="transmembrane region" description="Helical" evidence="1">
    <location>
        <begin position="25"/>
        <end position="46"/>
    </location>
</feature>
<name>A0A2U2EFA7_9FIRM</name>
<dbReference type="EMBL" id="JRFS01000025">
    <property type="protein sequence ID" value="PWE83191.1"/>
    <property type="molecule type" value="Genomic_DNA"/>
</dbReference>
<keyword evidence="1" id="KW-1133">Transmembrane helix</keyword>
<evidence type="ECO:0000313" key="5">
    <source>
        <dbReference type="Proteomes" id="UP000245905"/>
    </source>
</evidence>
<comment type="caution">
    <text evidence="2">The sequence shown here is derived from an EMBL/GenBank/DDBJ whole genome shotgun (WGS) entry which is preliminary data.</text>
</comment>
<protein>
    <recommendedName>
        <fullName evidence="8">ABC transporter permease</fullName>
    </recommendedName>
</protein>
<evidence type="ECO:0000256" key="1">
    <source>
        <dbReference type="SAM" id="Phobius"/>
    </source>
</evidence>
<evidence type="ECO:0008006" key="8">
    <source>
        <dbReference type="Google" id="ProtNLM"/>
    </source>
</evidence>
<evidence type="ECO:0000313" key="7">
    <source>
        <dbReference type="Proteomes" id="UP000286581"/>
    </source>
</evidence>
<dbReference type="EMBL" id="QSAE01000041">
    <property type="protein sequence ID" value="RGW38908.1"/>
    <property type="molecule type" value="Genomic_DNA"/>
</dbReference>
<reference evidence="6 7" key="2">
    <citation type="submission" date="2018-08" db="EMBL/GenBank/DDBJ databases">
        <title>A genome reference for cultivated species of the human gut microbiota.</title>
        <authorList>
            <person name="Zou Y."/>
            <person name="Xue W."/>
            <person name="Luo G."/>
        </authorList>
    </citation>
    <scope>NUCLEOTIDE SEQUENCE [LARGE SCALE GENOMIC DNA]</scope>
    <source>
        <strain evidence="4 6">AF06-19</strain>
        <strain evidence="3 7">AF12-8</strain>
    </source>
</reference>
<evidence type="ECO:0000313" key="2">
    <source>
        <dbReference type="EMBL" id="PWE83191.1"/>
    </source>
</evidence>
<keyword evidence="1" id="KW-0472">Membrane</keyword>
<dbReference type="Proteomes" id="UP000286581">
    <property type="component" value="Unassembled WGS sequence"/>
</dbReference>
<keyword evidence="1" id="KW-0812">Transmembrane</keyword>
<gene>
    <name evidence="4" type="ORF">DWV45_10270</name>
    <name evidence="3" type="ORF">DWV78_11770</name>
    <name evidence="2" type="ORF">LD38_11515</name>
</gene>
<feature type="transmembrane region" description="Helical" evidence="1">
    <location>
        <begin position="104"/>
        <end position="125"/>
    </location>
</feature>
<evidence type="ECO:0000313" key="4">
    <source>
        <dbReference type="EMBL" id="RGW86354.1"/>
    </source>
</evidence>
<reference evidence="2 5" key="1">
    <citation type="submission" date="2014-09" db="EMBL/GenBank/DDBJ databases">
        <title>Butyrate-producing bacteria isolated from human gut.</title>
        <authorList>
            <person name="Zhang Q."/>
            <person name="Zhao L."/>
        </authorList>
    </citation>
    <scope>NUCLEOTIDE SEQUENCE [LARGE SCALE GENOMIC DNA]</scope>
    <source>
        <strain evidence="2 5">R22</strain>
    </source>
</reference>
<sequence length="170" mass="19915">MDMSTLIKTEHDNWKKRMMVETCGTYILMNMGMGFVVIAGAFCGVMNTEFDLYYYNMVVFFTFGLYYAQSRYITYIWENGRKVNIFEKYIYLPVDLKKLRKAKLIVVGKNIMIPVILGQLSAILMRGAYYGWHVKSWLDLGLYTPVMVGIGFLIFKEAEHRWLCFKAVKN</sequence>
<feature type="transmembrane region" description="Helical" evidence="1">
    <location>
        <begin position="52"/>
        <end position="68"/>
    </location>
</feature>
<organism evidence="2 5">
    <name type="scientific">Agathobacter rectalis</name>
    <dbReference type="NCBI Taxonomy" id="39491"/>
    <lineage>
        <taxon>Bacteria</taxon>
        <taxon>Bacillati</taxon>
        <taxon>Bacillota</taxon>
        <taxon>Clostridia</taxon>
        <taxon>Lachnospirales</taxon>
        <taxon>Lachnospiraceae</taxon>
        <taxon>Agathobacter</taxon>
    </lineage>
</organism>
<evidence type="ECO:0000313" key="3">
    <source>
        <dbReference type="EMBL" id="RGW38908.1"/>
    </source>
</evidence>
<proteinExistence type="predicted"/>
<dbReference type="EMBL" id="QSAZ01000010">
    <property type="protein sequence ID" value="RGW86354.1"/>
    <property type="molecule type" value="Genomic_DNA"/>
</dbReference>
<dbReference type="Proteomes" id="UP000283683">
    <property type="component" value="Unassembled WGS sequence"/>
</dbReference>